<keyword evidence="3" id="KW-1185">Reference proteome</keyword>
<sequence length="275" mass="30288">MGLCNSKPTRVYSPSPSTISRSSAPSSDSEGQRTKKKLTADGPLARLRERSQPTNGAGNGRGNEQWNSVLSHMNNPSGDPRISRALGLVKDIYLNSATLRDRLNAVAREGGATIRIVADDETGHSYGHAATRIHDRTILLTESTASDIDGNHHQLLNTLLIELTNLGRAADFQQVNADFQQGRIGVARAAHNKERAEYGTIEEMSSYYSEARPEIEAAGYGNPSLWYMSHDAYTGAPSPSYHSFEDYYAVARRTGHTDVHRDFFSKWKNSMESSD</sequence>
<name>A0A1H0WXY8_9BURK</name>
<dbReference type="Proteomes" id="UP000199317">
    <property type="component" value="Unassembled WGS sequence"/>
</dbReference>
<proteinExistence type="predicted"/>
<gene>
    <name evidence="2" type="ORF">SAMN04489708_1841</name>
</gene>
<evidence type="ECO:0000313" key="3">
    <source>
        <dbReference type="Proteomes" id="UP000199317"/>
    </source>
</evidence>
<evidence type="ECO:0000313" key="2">
    <source>
        <dbReference type="EMBL" id="SDP95460.1"/>
    </source>
</evidence>
<protein>
    <submittedName>
        <fullName evidence="2">Uncharacterized protein</fullName>
    </submittedName>
</protein>
<accession>A0A1H0WXY8</accession>
<evidence type="ECO:0000256" key="1">
    <source>
        <dbReference type="SAM" id="MobiDB-lite"/>
    </source>
</evidence>
<dbReference type="EMBL" id="FNJL01000084">
    <property type="protein sequence ID" value="SDP95460.1"/>
    <property type="molecule type" value="Genomic_DNA"/>
</dbReference>
<dbReference type="AlphaFoldDB" id="A0A1H0WXY8"/>
<feature type="compositionally biased region" description="Low complexity" evidence="1">
    <location>
        <begin position="13"/>
        <end position="29"/>
    </location>
</feature>
<organism evidence="2 3">
    <name type="scientific">Paracidovorax cattleyae</name>
    <dbReference type="NCBI Taxonomy" id="80868"/>
    <lineage>
        <taxon>Bacteria</taxon>
        <taxon>Pseudomonadati</taxon>
        <taxon>Pseudomonadota</taxon>
        <taxon>Betaproteobacteria</taxon>
        <taxon>Burkholderiales</taxon>
        <taxon>Comamonadaceae</taxon>
        <taxon>Paracidovorax</taxon>
    </lineage>
</organism>
<feature type="compositionally biased region" description="Polar residues" evidence="1">
    <location>
        <begin position="52"/>
        <end position="67"/>
    </location>
</feature>
<reference evidence="3" key="1">
    <citation type="submission" date="2016-10" db="EMBL/GenBank/DDBJ databases">
        <authorList>
            <person name="Varghese N."/>
            <person name="Submissions S."/>
        </authorList>
    </citation>
    <scope>NUCLEOTIDE SEQUENCE [LARGE SCALE GENOMIC DNA]</scope>
    <source>
        <strain evidence="3">DSM 17101</strain>
    </source>
</reference>
<feature type="region of interest" description="Disordered" evidence="1">
    <location>
        <begin position="1"/>
        <end position="67"/>
    </location>
</feature>